<organism evidence="3 4">
    <name type="scientific">Nephila pilipes</name>
    <name type="common">Giant wood spider</name>
    <name type="synonym">Nephila maculata</name>
    <dbReference type="NCBI Taxonomy" id="299642"/>
    <lineage>
        <taxon>Eukaryota</taxon>
        <taxon>Metazoa</taxon>
        <taxon>Ecdysozoa</taxon>
        <taxon>Arthropoda</taxon>
        <taxon>Chelicerata</taxon>
        <taxon>Arachnida</taxon>
        <taxon>Araneae</taxon>
        <taxon>Araneomorphae</taxon>
        <taxon>Entelegynae</taxon>
        <taxon>Araneoidea</taxon>
        <taxon>Nephilidae</taxon>
        <taxon>Nephila</taxon>
    </lineage>
</organism>
<dbReference type="EMBL" id="BMAW01121985">
    <property type="protein sequence ID" value="GFT96754.1"/>
    <property type="molecule type" value="Genomic_DNA"/>
</dbReference>
<proteinExistence type="predicted"/>
<feature type="region of interest" description="Disordered" evidence="1">
    <location>
        <begin position="76"/>
        <end position="99"/>
    </location>
</feature>
<keyword evidence="4" id="KW-1185">Reference proteome</keyword>
<dbReference type="Proteomes" id="UP000887013">
    <property type="component" value="Unassembled WGS sequence"/>
</dbReference>
<evidence type="ECO:0000313" key="4">
    <source>
        <dbReference type="Proteomes" id="UP000887013"/>
    </source>
</evidence>
<protein>
    <submittedName>
        <fullName evidence="3">Uncharacterized protein</fullName>
    </submittedName>
</protein>
<sequence>MVILKCTLTDLTFALLKLANVVLVHFSVSYCDELPTQNSCLHPAQNKTNDHGEATFFRISDKSMSLLTEVRVPVVGKDPDNTSKNPDHDFYGIPSLVQR</sequence>
<name>A0A8X6Q277_NEPPI</name>
<evidence type="ECO:0000256" key="1">
    <source>
        <dbReference type="SAM" id="MobiDB-lite"/>
    </source>
</evidence>
<keyword evidence="2" id="KW-0732">Signal</keyword>
<feature type="signal peptide" evidence="2">
    <location>
        <begin position="1"/>
        <end position="31"/>
    </location>
</feature>
<feature type="compositionally biased region" description="Basic and acidic residues" evidence="1">
    <location>
        <begin position="77"/>
        <end position="90"/>
    </location>
</feature>
<evidence type="ECO:0000313" key="3">
    <source>
        <dbReference type="EMBL" id="GFT96754.1"/>
    </source>
</evidence>
<dbReference type="AlphaFoldDB" id="A0A8X6Q277"/>
<accession>A0A8X6Q277</accession>
<comment type="caution">
    <text evidence="3">The sequence shown here is derived from an EMBL/GenBank/DDBJ whole genome shotgun (WGS) entry which is preliminary data.</text>
</comment>
<evidence type="ECO:0000256" key="2">
    <source>
        <dbReference type="SAM" id="SignalP"/>
    </source>
</evidence>
<gene>
    <name evidence="3" type="ORF">NPIL_40151</name>
</gene>
<feature type="chain" id="PRO_5036455036" evidence="2">
    <location>
        <begin position="32"/>
        <end position="99"/>
    </location>
</feature>
<reference evidence="3" key="1">
    <citation type="submission" date="2020-08" db="EMBL/GenBank/DDBJ databases">
        <title>Multicomponent nature underlies the extraordinary mechanical properties of spider dragline silk.</title>
        <authorList>
            <person name="Kono N."/>
            <person name="Nakamura H."/>
            <person name="Mori M."/>
            <person name="Yoshida Y."/>
            <person name="Ohtoshi R."/>
            <person name="Malay A.D."/>
            <person name="Moran D.A.P."/>
            <person name="Tomita M."/>
            <person name="Numata K."/>
            <person name="Arakawa K."/>
        </authorList>
    </citation>
    <scope>NUCLEOTIDE SEQUENCE</scope>
</reference>